<feature type="transmembrane region" description="Helical" evidence="6">
    <location>
        <begin position="106"/>
        <end position="123"/>
    </location>
</feature>
<feature type="transmembrane region" description="Helical" evidence="6">
    <location>
        <begin position="246"/>
        <end position="268"/>
    </location>
</feature>
<name>A0A1C7ZBE2_PSESX</name>
<feature type="transmembrane region" description="Helical" evidence="6">
    <location>
        <begin position="274"/>
        <end position="292"/>
    </location>
</feature>
<feature type="transmembrane region" description="Helical" evidence="6">
    <location>
        <begin position="47"/>
        <end position="65"/>
    </location>
</feature>
<dbReference type="PANTHER" id="PTHR32322">
    <property type="entry name" value="INNER MEMBRANE TRANSPORTER"/>
    <property type="match status" value="1"/>
</dbReference>
<feature type="domain" description="EamA" evidence="7">
    <location>
        <begin position="17"/>
        <end position="146"/>
    </location>
</feature>
<feature type="domain" description="EamA" evidence="7">
    <location>
        <begin position="158"/>
        <end position="289"/>
    </location>
</feature>
<evidence type="ECO:0000313" key="8">
    <source>
        <dbReference type="EMBL" id="OCR26436.1"/>
    </source>
</evidence>
<dbReference type="InterPro" id="IPR037185">
    <property type="entry name" value="EmrE-like"/>
</dbReference>
<dbReference type="InterPro" id="IPR000620">
    <property type="entry name" value="EamA_dom"/>
</dbReference>
<reference evidence="8 9" key="1">
    <citation type="submission" date="2015-07" db="EMBL/GenBank/DDBJ databases">
        <title>Draft genome sequence of a diazotrophic, plant growth-promoting rhizobacterium of the Pseudomonas syringae complex.</title>
        <authorList>
            <person name="Patten C.L."/>
            <person name="Jeong H."/>
        </authorList>
    </citation>
    <scope>NUCLEOTIDE SEQUENCE [LARGE SCALE GENOMIC DNA]</scope>
    <source>
        <strain evidence="8 9">GR12-2</strain>
    </source>
</reference>
<dbReference type="AlphaFoldDB" id="A0A1C7ZBE2"/>
<dbReference type="PANTHER" id="PTHR32322:SF2">
    <property type="entry name" value="EAMA DOMAIN-CONTAINING PROTEIN"/>
    <property type="match status" value="1"/>
</dbReference>
<organism evidence="8 9">
    <name type="scientific">Pseudomonas syringae</name>
    <dbReference type="NCBI Taxonomy" id="317"/>
    <lineage>
        <taxon>Bacteria</taxon>
        <taxon>Pseudomonadati</taxon>
        <taxon>Pseudomonadota</taxon>
        <taxon>Gammaproteobacteria</taxon>
        <taxon>Pseudomonadales</taxon>
        <taxon>Pseudomonadaceae</taxon>
        <taxon>Pseudomonas</taxon>
    </lineage>
</organism>
<evidence type="ECO:0000256" key="6">
    <source>
        <dbReference type="SAM" id="Phobius"/>
    </source>
</evidence>
<evidence type="ECO:0000256" key="2">
    <source>
        <dbReference type="ARBA" id="ARBA00007362"/>
    </source>
</evidence>
<dbReference type="EMBL" id="LGSI01000015">
    <property type="protein sequence ID" value="OCR26436.1"/>
    <property type="molecule type" value="Genomic_DNA"/>
</dbReference>
<proteinExistence type="inferred from homology"/>
<sequence>MDPLLRKFTAAHVISGLLLMAMVLSWSSGFIGYRYVSEHSGVMLATFWRFVLAALLLLPLVWRQLRELSWRNWADQGVVGLLGIAGYIAPIAASIALGVAPGTSSLIANLLPLSIVLLAGFVPGQATRGWQWLGIGLCLIGMLIASGSSLEFSRASIWAYSLPLLGVASLALATIYQKRSRHPPLPGLVGLFIQVCAILPVFVLLALQEGSLRPVMASGFGLGVLWLVVFGTLGGYGFYWLCLRRFTLQSVSGALFLTPPVTMLWAYLQFGDPLAVSALVGVALTLAGLPFLRRPQP</sequence>
<feature type="transmembrane region" description="Helical" evidence="6">
    <location>
        <begin position="219"/>
        <end position="239"/>
    </location>
</feature>
<evidence type="ECO:0000256" key="3">
    <source>
        <dbReference type="ARBA" id="ARBA00022692"/>
    </source>
</evidence>
<feature type="transmembrane region" description="Helical" evidence="6">
    <location>
        <begin position="77"/>
        <end position="100"/>
    </location>
</feature>
<comment type="similarity">
    <text evidence="2">Belongs to the EamA transporter family.</text>
</comment>
<accession>A0A1C7ZBE2</accession>
<feature type="transmembrane region" description="Helical" evidence="6">
    <location>
        <begin position="188"/>
        <end position="207"/>
    </location>
</feature>
<dbReference type="Pfam" id="PF00892">
    <property type="entry name" value="EamA"/>
    <property type="match status" value="2"/>
</dbReference>
<dbReference type="PATRIC" id="fig|317.243.peg.5590"/>
<keyword evidence="4 6" id="KW-1133">Transmembrane helix</keyword>
<dbReference type="GO" id="GO:0016020">
    <property type="term" value="C:membrane"/>
    <property type="evidence" value="ECO:0007669"/>
    <property type="project" value="UniProtKB-SubCell"/>
</dbReference>
<evidence type="ECO:0000256" key="1">
    <source>
        <dbReference type="ARBA" id="ARBA00004141"/>
    </source>
</evidence>
<feature type="transmembrane region" description="Helical" evidence="6">
    <location>
        <begin position="130"/>
        <end position="150"/>
    </location>
</feature>
<feature type="transmembrane region" description="Helical" evidence="6">
    <location>
        <begin position="12"/>
        <end position="35"/>
    </location>
</feature>
<evidence type="ECO:0000256" key="5">
    <source>
        <dbReference type="ARBA" id="ARBA00023136"/>
    </source>
</evidence>
<keyword evidence="3 6" id="KW-0812">Transmembrane</keyword>
<evidence type="ECO:0000256" key="4">
    <source>
        <dbReference type="ARBA" id="ARBA00022989"/>
    </source>
</evidence>
<dbReference type="Proteomes" id="UP000093104">
    <property type="component" value="Unassembled WGS sequence"/>
</dbReference>
<comment type="caution">
    <text evidence="8">The sequence shown here is derived from an EMBL/GenBank/DDBJ whole genome shotgun (WGS) entry which is preliminary data.</text>
</comment>
<protein>
    <submittedName>
        <fullName evidence="8">Multidrug DMT transporter permease</fullName>
    </submittedName>
</protein>
<gene>
    <name evidence="8" type="ORF">AFK24_03615</name>
</gene>
<evidence type="ECO:0000259" key="7">
    <source>
        <dbReference type="Pfam" id="PF00892"/>
    </source>
</evidence>
<comment type="subcellular location">
    <subcellularLocation>
        <location evidence="1">Membrane</location>
        <topology evidence="1">Multi-pass membrane protein</topology>
    </subcellularLocation>
</comment>
<dbReference type="InterPro" id="IPR050638">
    <property type="entry name" value="AA-Vitamin_Transporters"/>
</dbReference>
<keyword evidence="5 6" id="KW-0472">Membrane</keyword>
<feature type="transmembrane region" description="Helical" evidence="6">
    <location>
        <begin position="156"/>
        <end position="176"/>
    </location>
</feature>
<evidence type="ECO:0000313" key="9">
    <source>
        <dbReference type="Proteomes" id="UP000093104"/>
    </source>
</evidence>
<dbReference type="SUPFAM" id="SSF103481">
    <property type="entry name" value="Multidrug resistance efflux transporter EmrE"/>
    <property type="match status" value="2"/>
</dbReference>